<evidence type="ECO:0000256" key="1">
    <source>
        <dbReference type="ARBA" id="ARBA00004141"/>
    </source>
</evidence>
<keyword evidence="2 5" id="KW-0812">Transmembrane</keyword>
<feature type="domain" description="Methylamine utilisation protein MauE" evidence="6">
    <location>
        <begin position="2"/>
        <end position="119"/>
    </location>
</feature>
<keyword evidence="3 5" id="KW-1133">Transmembrane helix</keyword>
<proteinExistence type="predicted"/>
<evidence type="ECO:0000256" key="4">
    <source>
        <dbReference type="ARBA" id="ARBA00023136"/>
    </source>
</evidence>
<feature type="transmembrane region" description="Helical" evidence="5">
    <location>
        <begin position="34"/>
        <end position="54"/>
    </location>
</feature>
<dbReference type="EMBL" id="JAUOEM010000001">
    <property type="protein sequence ID" value="MDO5986534.1"/>
    <property type="molecule type" value="Genomic_DNA"/>
</dbReference>
<comment type="subcellular location">
    <subcellularLocation>
        <location evidence="1">Membrane</location>
        <topology evidence="1">Multi-pass membrane protein</topology>
    </subcellularLocation>
</comment>
<evidence type="ECO:0000256" key="2">
    <source>
        <dbReference type="ARBA" id="ARBA00022692"/>
    </source>
</evidence>
<name>A0ABT8WXX8_9FLAO</name>
<dbReference type="Proteomes" id="UP001176891">
    <property type="component" value="Unassembled WGS sequence"/>
</dbReference>
<evidence type="ECO:0000256" key="5">
    <source>
        <dbReference type="SAM" id="Phobius"/>
    </source>
</evidence>
<dbReference type="InterPro" id="IPR009908">
    <property type="entry name" value="Methylamine_util_MauE"/>
</dbReference>
<evidence type="ECO:0000313" key="7">
    <source>
        <dbReference type="EMBL" id="MDO5986534.1"/>
    </source>
</evidence>
<keyword evidence="8" id="KW-1185">Reference proteome</keyword>
<organism evidence="7 8">
    <name type="scientific">Flavivirga amylovorans</name>
    <dbReference type="NCBI Taxonomy" id="870486"/>
    <lineage>
        <taxon>Bacteria</taxon>
        <taxon>Pseudomonadati</taxon>
        <taxon>Bacteroidota</taxon>
        <taxon>Flavobacteriia</taxon>
        <taxon>Flavobacteriales</taxon>
        <taxon>Flavobacteriaceae</taxon>
        <taxon>Flavivirga</taxon>
    </lineage>
</organism>
<accession>A0ABT8WXX8</accession>
<feature type="transmembrane region" description="Helical" evidence="5">
    <location>
        <begin position="104"/>
        <end position="122"/>
    </location>
</feature>
<keyword evidence="4 5" id="KW-0472">Membrane</keyword>
<comment type="caution">
    <text evidence="7">The sequence shown here is derived from an EMBL/GenBank/DDBJ whole genome shotgun (WGS) entry which is preliminary data.</text>
</comment>
<evidence type="ECO:0000259" key="6">
    <source>
        <dbReference type="Pfam" id="PF07291"/>
    </source>
</evidence>
<evidence type="ECO:0000256" key="3">
    <source>
        <dbReference type="ARBA" id="ARBA00022989"/>
    </source>
</evidence>
<protein>
    <submittedName>
        <fullName evidence="7">MauE/DoxX family redox-associated membrane protein</fullName>
    </submittedName>
</protein>
<feature type="transmembrane region" description="Helical" evidence="5">
    <location>
        <begin position="61"/>
        <end position="84"/>
    </location>
</feature>
<dbReference type="RefSeq" id="WP_303281049.1">
    <property type="nucleotide sequence ID" value="NZ_BAABCZ010000016.1"/>
</dbReference>
<dbReference type="Pfam" id="PF07291">
    <property type="entry name" value="MauE"/>
    <property type="match status" value="1"/>
</dbReference>
<evidence type="ECO:0000313" key="8">
    <source>
        <dbReference type="Proteomes" id="UP001176891"/>
    </source>
</evidence>
<sequence length="134" mass="15367">MLFILLFVYAAVSKFLVFDEFKIQIAQSPVLTSYAIWFAWGVPVIEILISLMLVIPRFRLLALYAAFTIMIMFTSYIFIILNFSDFIPCSCGGVLEKLSWTEHLIFNTFFVILAFIGVLILSTQKNNNAFKICI</sequence>
<gene>
    <name evidence="7" type="ORF">Q4Q39_03855</name>
</gene>
<reference evidence="7" key="1">
    <citation type="submission" date="2023-07" db="EMBL/GenBank/DDBJ databases">
        <title>Two novel species in the genus Flavivirga.</title>
        <authorList>
            <person name="Kwon K."/>
        </authorList>
    </citation>
    <scope>NUCLEOTIDE SEQUENCE</scope>
    <source>
        <strain evidence="7">KACC 14157</strain>
    </source>
</reference>